<comment type="caution">
    <text evidence="3">The sequence shown here is derived from an EMBL/GenBank/DDBJ whole genome shotgun (WGS) entry which is preliminary data.</text>
</comment>
<gene>
    <name evidence="3" type="ORF">ENT73_03630</name>
</gene>
<evidence type="ECO:0000313" key="3">
    <source>
        <dbReference type="EMBL" id="HGV55159.1"/>
    </source>
</evidence>
<dbReference type="InterPro" id="IPR058509">
    <property type="entry name" value="DUF8196"/>
</dbReference>
<proteinExistence type="predicted"/>
<evidence type="ECO:0000256" key="1">
    <source>
        <dbReference type="SAM" id="Coils"/>
    </source>
</evidence>
<accession>A0A832GNW2</accession>
<organism evidence="3">
    <name type="scientific">Caldimicrobium thiodismutans</name>
    <dbReference type="NCBI Taxonomy" id="1653476"/>
    <lineage>
        <taxon>Bacteria</taxon>
        <taxon>Pseudomonadati</taxon>
        <taxon>Thermodesulfobacteriota</taxon>
        <taxon>Thermodesulfobacteria</taxon>
        <taxon>Thermodesulfobacteriales</taxon>
        <taxon>Thermodesulfobacteriaceae</taxon>
        <taxon>Caldimicrobium</taxon>
    </lineage>
</organism>
<feature type="domain" description="DUF8196" evidence="2">
    <location>
        <begin position="156"/>
        <end position="266"/>
    </location>
</feature>
<sequence length="269" mass="31175">MGVAKKRSFKITPELRNEIIKIIDERIREVHVTKDDFLELKNIVKELAVNVHTLSLKVEALAEAQRRTEEKVEALAEAQRRTEERLEALAEAQRRTEEKVEALAEAQRRTEEKVEALAEAQRRTEKEIQNLSKELQRTRQDLGGLAKSMSYAFENEAYRYLPKVLSKRYGITIEDKFVRAEIGGKEINFFAKAKSDGKEVYIVGEAKLRLDETKKRDDPIKELEEKVTAVKRELGEVEIIKLLVTHYATKGFLERAKKHKIVVVQSFEW</sequence>
<reference evidence="3" key="1">
    <citation type="journal article" date="2020" name="mSystems">
        <title>Genome- and Community-Level Interaction Insights into Carbon Utilization and Element Cycling Functions of Hydrothermarchaeota in Hydrothermal Sediment.</title>
        <authorList>
            <person name="Zhou Z."/>
            <person name="Liu Y."/>
            <person name="Xu W."/>
            <person name="Pan J."/>
            <person name="Luo Z.H."/>
            <person name="Li M."/>
        </authorList>
    </citation>
    <scope>NUCLEOTIDE SEQUENCE [LARGE SCALE GENOMIC DNA]</scope>
    <source>
        <strain evidence="3">SpSt-605</strain>
    </source>
</reference>
<dbReference type="Gene3D" id="1.10.287.950">
    <property type="entry name" value="Methyl-accepting chemotaxis protein"/>
    <property type="match status" value="1"/>
</dbReference>
<name>A0A832GNW2_9BACT</name>
<dbReference type="Pfam" id="PF26618">
    <property type="entry name" value="DUF8196"/>
    <property type="match status" value="1"/>
</dbReference>
<dbReference type="EMBL" id="DSZU01000062">
    <property type="protein sequence ID" value="HGV55159.1"/>
    <property type="molecule type" value="Genomic_DNA"/>
</dbReference>
<protein>
    <recommendedName>
        <fullName evidence="2">DUF8196 domain-containing protein</fullName>
    </recommendedName>
</protein>
<feature type="coiled-coil region" evidence="1">
    <location>
        <begin position="58"/>
        <end position="148"/>
    </location>
</feature>
<evidence type="ECO:0000259" key="2">
    <source>
        <dbReference type="Pfam" id="PF26618"/>
    </source>
</evidence>
<dbReference type="AlphaFoldDB" id="A0A832GNW2"/>
<keyword evidence="1" id="KW-0175">Coiled coil</keyword>
<dbReference type="PANTHER" id="PTHR38753">
    <property type="entry name" value="SLR1441 PROTEIN"/>
    <property type="match status" value="1"/>
</dbReference>
<dbReference type="PANTHER" id="PTHR38753:SF1">
    <property type="entry name" value="SLR1441 PROTEIN"/>
    <property type="match status" value="1"/>
</dbReference>